<dbReference type="InterPro" id="IPR033205">
    <property type="entry name" value="COP9_CSN8"/>
</dbReference>
<evidence type="ECO:0000256" key="1">
    <source>
        <dbReference type="ARBA" id="ARBA00004123"/>
    </source>
</evidence>
<evidence type="ECO:0000256" key="5">
    <source>
        <dbReference type="ARBA" id="ARBA00022490"/>
    </source>
</evidence>
<dbReference type="InterPro" id="IPR000717">
    <property type="entry name" value="PCI_dom"/>
</dbReference>
<reference evidence="9" key="1">
    <citation type="submission" date="2017-08" db="EMBL/GenBank/DDBJ databases">
        <authorList>
            <person name="Polle J.E."/>
            <person name="Barry K."/>
            <person name="Cushman J."/>
            <person name="Schmutz J."/>
            <person name="Tran D."/>
            <person name="Hathwaick L.T."/>
            <person name="Yim W.C."/>
            <person name="Jenkins J."/>
            <person name="Mckie-Krisberg Z.M."/>
            <person name="Prochnik S."/>
            <person name="Lindquist E."/>
            <person name="Dockter R.B."/>
            <person name="Adam C."/>
            <person name="Molina H."/>
            <person name="Bunkerborg J."/>
            <person name="Jin E."/>
            <person name="Buchheim M."/>
            <person name="Magnuson J."/>
        </authorList>
    </citation>
    <scope>NUCLEOTIDE SEQUENCE</scope>
    <source>
        <strain evidence="9">CCAP 19/18</strain>
    </source>
</reference>
<evidence type="ECO:0000313" key="9">
    <source>
        <dbReference type="EMBL" id="KAF5835714.1"/>
    </source>
</evidence>
<sequence length="197" mass="22593">MGTIQERLQEHLQHRAFEEIAPLLDSAELESPNPLVLQDNWPFVLHLLGHIYNKQLPDARMLWKRIPQNVKENNAELSAVWRLLQFFWQRQYVGVWQALQSYQWSPQSRPLVDALSLKTREELIDLIGTAYSTVKPSKVASLCGMPQQEALAACQKLGWQYNEGAGTLSVVRKPVSAEHEGVNNLQNLAEYMSHIEH</sequence>
<keyword evidence="6" id="KW-0736">Signalosome</keyword>
<protein>
    <recommendedName>
        <fullName evidence="4">COP9 signalosome complex subunit 8</fullName>
    </recommendedName>
</protein>
<keyword evidence="10" id="KW-1185">Reference proteome</keyword>
<evidence type="ECO:0000256" key="6">
    <source>
        <dbReference type="ARBA" id="ARBA00022790"/>
    </source>
</evidence>
<comment type="similarity">
    <text evidence="3">Belongs to the CSN8 family.</text>
</comment>
<dbReference type="EMBL" id="MU069692">
    <property type="protein sequence ID" value="KAF5835714.1"/>
    <property type="molecule type" value="Genomic_DNA"/>
</dbReference>
<dbReference type="InterPro" id="IPR033464">
    <property type="entry name" value="CSN8_PSD8_EIF3K"/>
</dbReference>
<evidence type="ECO:0000256" key="4">
    <source>
        <dbReference type="ARBA" id="ARBA00014875"/>
    </source>
</evidence>
<dbReference type="PROSITE" id="PS50250">
    <property type="entry name" value="PCI"/>
    <property type="match status" value="1"/>
</dbReference>
<evidence type="ECO:0000259" key="8">
    <source>
        <dbReference type="PROSITE" id="PS50250"/>
    </source>
</evidence>
<comment type="subcellular location">
    <subcellularLocation>
        <location evidence="2">Cytoplasm</location>
    </subcellularLocation>
    <subcellularLocation>
        <location evidence="1">Nucleus</location>
    </subcellularLocation>
</comment>
<proteinExistence type="inferred from homology"/>
<organism evidence="9 10">
    <name type="scientific">Dunaliella salina</name>
    <name type="common">Green alga</name>
    <name type="synonym">Protococcus salinus</name>
    <dbReference type="NCBI Taxonomy" id="3046"/>
    <lineage>
        <taxon>Eukaryota</taxon>
        <taxon>Viridiplantae</taxon>
        <taxon>Chlorophyta</taxon>
        <taxon>core chlorophytes</taxon>
        <taxon>Chlorophyceae</taxon>
        <taxon>CS clade</taxon>
        <taxon>Chlamydomonadales</taxon>
        <taxon>Dunaliellaceae</taxon>
        <taxon>Dunaliella</taxon>
    </lineage>
</organism>
<dbReference type="PANTHER" id="PTHR13339:SF0">
    <property type="entry name" value="COP9 SIGNALOSOME COMPLEX SUBUNIT 8"/>
    <property type="match status" value="1"/>
</dbReference>
<keyword evidence="7" id="KW-0539">Nucleus</keyword>
<comment type="caution">
    <text evidence="9">The sequence shown here is derived from an EMBL/GenBank/DDBJ whole genome shotgun (WGS) entry which is preliminary data.</text>
</comment>
<dbReference type="Gene3D" id="1.25.40.990">
    <property type="match status" value="1"/>
</dbReference>
<keyword evidence="5" id="KW-0963">Cytoplasm</keyword>
<gene>
    <name evidence="9" type="ORF">DUNSADRAFT_6993</name>
</gene>
<dbReference type="Proteomes" id="UP000815325">
    <property type="component" value="Unassembled WGS sequence"/>
</dbReference>
<evidence type="ECO:0000313" key="10">
    <source>
        <dbReference type="Proteomes" id="UP000815325"/>
    </source>
</evidence>
<dbReference type="PANTHER" id="PTHR13339">
    <property type="entry name" value="COP9 SIGNALOSOME COMPLEX SUBUNIT 8"/>
    <property type="match status" value="1"/>
</dbReference>
<accession>A0ABQ7GM79</accession>
<name>A0ABQ7GM79_DUNSA</name>
<feature type="domain" description="PCI" evidence="8">
    <location>
        <begin position="1"/>
        <end position="197"/>
    </location>
</feature>
<dbReference type="Pfam" id="PF10075">
    <property type="entry name" value="CSN8_PSD8_EIF3K"/>
    <property type="match status" value="1"/>
</dbReference>
<evidence type="ECO:0000256" key="7">
    <source>
        <dbReference type="ARBA" id="ARBA00023242"/>
    </source>
</evidence>
<evidence type="ECO:0000256" key="3">
    <source>
        <dbReference type="ARBA" id="ARBA00008252"/>
    </source>
</evidence>
<evidence type="ECO:0000256" key="2">
    <source>
        <dbReference type="ARBA" id="ARBA00004496"/>
    </source>
</evidence>